<dbReference type="RefSeq" id="XP_027460297.2">
    <property type="nucleotide sequence ID" value="XM_027604496.2"/>
</dbReference>
<feature type="region of interest" description="Disordered" evidence="1">
    <location>
        <begin position="159"/>
        <end position="412"/>
    </location>
</feature>
<accession>A0A6J2E045</accession>
<evidence type="ECO:0000313" key="3">
    <source>
        <dbReference type="RefSeq" id="XP_027460297.2"/>
    </source>
</evidence>
<feature type="region of interest" description="Disordered" evidence="1">
    <location>
        <begin position="87"/>
        <end position="114"/>
    </location>
</feature>
<feature type="region of interest" description="Disordered" evidence="1">
    <location>
        <begin position="498"/>
        <end position="519"/>
    </location>
</feature>
<protein>
    <submittedName>
        <fullName evidence="3">Translation initiation factor IF-2-like</fullName>
    </submittedName>
</protein>
<feature type="compositionally biased region" description="Low complexity" evidence="1">
    <location>
        <begin position="508"/>
        <end position="519"/>
    </location>
</feature>
<feature type="compositionally biased region" description="Low complexity" evidence="1">
    <location>
        <begin position="284"/>
        <end position="293"/>
    </location>
</feature>
<feature type="compositionally biased region" description="Basic residues" evidence="1">
    <location>
        <begin position="232"/>
        <end position="249"/>
    </location>
</feature>
<reference evidence="3" key="1">
    <citation type="submission" date="2025-08" db="UniProtKB">
        <authorList>
            <consortium name="RefSeq"/>
        </authorList>
    </citation>
    <scope>IDENTIFICATION</scope>
    <source>
        <tissue evidence="3">Blood</tissue>
    </source>
</reference>
<proteinExistence type="predicted"/>
<organism evidence="2 3">
    <name type="scientific">Zalophus californianus</name>
    <name type="common">California sealion</name>
    <dbReference type="NCBI Taxonomy" id="9704"/>
    <lineage>
        <taxon>Eukaryota</taxon>
        <taxon>Metazoa</taxon>
        <taxon>Chordata</taxon>
        <taxon>Craniata</taxon>
        <taxon>Vertebrata</taxon>
        <taxon>Euteleostomi</taxon>
        <taxon>Mammalia</taxon>
        <taxon>Eutheria</taxon>
        <taxon>Laurasiatheria</taxon>
        <taxon>Carnivora</taxon>
        <taxon>Caniformia</taxon>
        <taxon>Pinnipedia</taxon>
        <taxon>Otariidae</taxon>
        <taxon>Zalophus</taxon>
    </lineage>
</organism>
<dbReference type="Proteomes" id="UP000515165">
    <property type="component" value="Chromosome 5"/>
</dbReference>
<feature type="compositionally biased region" description="Low complexity" evidence="1">
    <location>
        <begin position="330"/>
        <end position="379"/>
    </location>
</feature>
<dbReference type="PRINTS" id="PR01217">
    <property type="entry name" value="PRICHEXTENSN"/>
</dbReference>
<gene>
    <name evidence="3" type="primary">LOC113928649</name>
</gene>
<feature type="region of interest" description="Disordered" evidence="1">
    <location>
        <begin position="1"/>
        <end position="23"/>
    </location>
</feature>
<dbReference type="GeneID" id="113928649"/>
<dbReference type="KEGG" id="zca:113928649"/>
<feature type="compositionally biased region" description="Polar residues" evidence="1">
    <location>
        <begin position="97"/>
        <end position="110"/>
    </location>
</feature>
<dbReference type="AlphaFoldDB" id="A0A6J2E045"/>
<feature type="compositionally biased region" description="Low complexity" evidence="1">
    <location>
        <begin position="250"/>
        <end position="272"/>
    </location>
</feature>
<keyword evidence="2" id="KW-1185">Reference proteome</keyword>
<evidence type="ECO:0000313" key="2">
    <source>
        <dbReference type="Proteomes" id="UP000515165"/>
    </source>
</evidence>
<evidence type="ECO:0000256" key="1">
    <source>
        <dbReference type="SAM" id="MobiDB-lite"/>
    </source>
</evidence>
<name>A0A6J2E045_ZALCA</name>
<feature type="compositionally biased region" description="Pro residues" evidence="1">
    <location>
        <begin position="159"/>
        <end position="177"/>
    </location>
</feature>
<sequence length="545" mass="56906">MCTIAEASEPPTPNPLTPLGGRDCSPLIQQTFQQERSSGRGAVIVTTAVPHPCRGSPAHPTSSLLGPGPHLSACGTPEGCWRVEDTPRKSSLPGTGDTCTPGTSHLSSGSPREVPQVSVCMIRLAKLQQKLATHPSGVAGDAQQGLCLALAAARGVCPPPVASPPPPRRTHPQPPHAAPRLRRAGRTLPRAASPRPAGRPPTRTVSRARTCAPGRARVPPPPPPRSGPDARRPRRLTVPHLPPRHRRPAAARSPSPAPAASRPCLQRPCSARPRPHSPAPGAPGPRARPMGSARRARCESRRLGPGALPAARCQRGPGRSPPCAGDRPRSSAARRGAPSRPHGGARGARAAGWGCGRSGRAARPSRSSPGASCCAGGPAHAPLLRSRPQGQGRAGPSASAQRPAPWLGPTMSVIGCSPERGSYGTRYRNYPHRLSHQSVRPSWELSAQPTRPPSRAHPEISSGYFLRASVCRRTRPGADEAMVPPQHKRFRGDLSLLQQPSTGTAGLGSPSPEEAAPGAAVLKVDEREGAVEILSPKVMVLRCGP</sequence>